<dbReference type="InterPro" id="IPR001283">
    <property type="entry name" value="CRISP-related"/>
</dbReference>
<evidence type="ECO:0000256" key="1">
    <source>
        <dbReference type="SAM" id="MobiDB-lite"/>
    </source>
</evidence>
<dbReference type="Pfam" id="PF00188">
    <property type="entry name" value="CAP"/>
    <property type="match status" value="1"/>
</dbReference>
<feature type="region of interest" description="Disordered" evidence="1">
    <location>
        <begin position="276"/>
        <end position="301"/>
    </location>
</feature>
<dbReference type="AlphaFoldDB" id="A0ABD3W343"/>
<dbReference type="Proteomes" id="UP001634394">
    <property type="component" value="Unassembled WGS sequence"/>
</dbReference>
<dbReference type="PRINTS" id="PR00837">
    <property type="entry name" value="V5TPXLIKE"/>
</dbReference>
<proteinExistence type="predicted"/>
<dbReference type="EMBL" id="JBJQND010000008">
    <property type="protein sequence ID" value="KAL3867821.1"/>
    <property type="molecule type" value="Genomic_DNA"/>
</dbReference>
<sequence>MREVKSIYPCLICLVVMGTRLIGAELIYLDPVRVTDLHNDYRRKEPAANMKQLEWNGYLQGRAAEWSENCFWDHQNKGLGENLAYRWTSGQQMPVEEVVRDSLKSWYDEKYQWQWSKYCGSACHYTAMIWANTAKIGCALSRCPDLRRKTARPVNNASFLVCFYEPPGNFIGEYPYINGEKCTKCGKEAICNNGLCALGKESNATSRSNGTIAIHGNIPQRSEPTQKPMFREPWKTITLWHGLGRLNGTLVPEHPTMEDTKSQNKDIVILKNSNFNKKNTQTGTTGRNETKGNNGTLDRNASITGVDSMRKTGSRQIWIRTNITWILHSNMNSAP</sequence>
<keyword evidence="2" id="KW-1133">Transmembrane helix</keyword>
<evidence type="ECO:0000313" key="5">
    <source>
        <dbReference type="Proteomes" id="UP001634394"/>
    </source>
</evidence>
<reference evidence="4 5" key="1">
    <citation type="submission" date="2024-11" db="EMBL/GenBank/DDBJ databases">
        <title>Chromosome-level genome assembly of the freshwater bivalve Anodonta woodiana.</title>
        <authorList>
            <person name="Chen X."/>
        </authorList>
    </citation>
    <scope>NUCLEOTIDE SEQUENCE [LARGE SCALE GENOMIC DNA]</scope>
    <source>
        <strain evidence="4">MN2024</strain>
        <tissue evidence="4">Gills</tissue>
    </source>
</reference>
<dbReference type="InterPro" id="IPR035940">
    <property type="entry name" value="CAP_sf"/>
</dbReference>
<dbReference type="Gene3D" id="3.40.33.10">
    <property type="entry name" value="CAP"/>
    <property type="match status" value="1"/>
</dbReference>
<feature type="transmembrane region" description="Helical" evidence="2">
    <location>
        <begin position="7"/>
        <end position="29"/>
    </location>
</feature>
<accession>A0ABD3W343</accession>
<protein>
    <recommendedName>
        <fullName evidence="3">SCP domain-containing protein</fullName>
    </recommendedName>
</protein>
<keyword evidence="5" id="KW-1185">Reference proteome</keyword>
<comment type="caution">
    <text evidence="4">The sequence shown here is derived from an EMBL/GenBank/DDBJ whole genome shotgun (WGS) entry which is preliminary data.</text>
</comment>
<dbReference type="SMART" id="SM00198">
    <property type="entry name" value="SCP"/>
    <property type="match status" value="1"/>
</dbReference>
<organism evidence="4 5">
    <name type="scientific">Sinanodonta woodiana</name>
    <name type="common">Chinese pond mussel</name>
    <name type="synonym">Anodonta woodiana</name>
    <dbReference type="NCBI Taxonomy" id="1069815"/>
    <lineage>
        <taxon>Eukaryota</taxon>
        <taxon>Metazoa</taxon>
        <taxon>Spiralia</taxon>
        <taxon>Lophotrochozoa</taxon>
        <taxon>Mollusca</taxon>
        <taxon>Bivalvia</taxon>
        <taxon>Autobranchia</taxon>
        <taxon>Heteroconchia</taxon>
        <taxon>Palaeoheterodonta</taxon>
        <taxon>Unionida</taxon>
        <taxon>Unionoidea</taxon>
        <taxon>Unionidae</taxon>
        <taxon>Unioninae</taxon>
        <taxon>Sinanodonta</taxon>
    </lineage>
</organism>
<keyword evidence="2" id="KW-0812">Transmembrane</keyword>
<name>A0ABD3W343_SINWO</name>
<evidence type="ECO:0000313" key="4">
    <source>
        <dbReference type="EMBL" id="KAL3867821.1"/>
    </source>
</evidence>
<keyword evidence="2" id="KW-0472">Membrane</keyword>
<dbReference type="CDD" id="cd05380">
    <property type="entry name" value="CAP_euk"/>
    <property type="match status" value="1"/>
</dbReference>
<evidence type="ECO:0000259" key="3">
    <source>
        <dbReference type="SMART" id="SM00198"/>
    </source>
</evidence>
<dbReference type="InterPro" id="IPR014044">
    <property type="entry name" value="CAP_dom"/>
</dbReference>
<evidence type="ECO:0000256" key="2">
    <source>
        <dbReference type="SAM" id="Phobius"/>
    </source>
</evidence>
<dbReference type="SUPFAM" id="SSF55797">
    <property type="entry name" value="PR-1-like"/>
    <property type="match status" value="1"/>
</dbReference>
<dbReference type="PANTHER" id="PTHR10334">
    <property type="entry name" value="CYSTEINE-RICH SECRETORY PROTEIN-RELATED"/>
    <property type="match status" value="1"/>
</dbReference>
<gene>
    <name evidence="4" type="ORF">ACJMK2_040667</name>
</gene>
<feature type="domain" description="SCP" evidence="3">
    <location>
        <begin position="29"/>
        <end position="172"/>
    </location>
</feature>